<protein>
    <submittedName>
        <fullName evidence="2">Uncharacterized protein</fullName>
    </submittedName>
</protein>
<dbReference type="Proteomes" id="UP000681720">
    <property type="component" value="Unassembled WGS sequence"/>
</dbReference>
<evidence type="ECO:0000313" key="2">
    <source>
        <dbReference type="EMBL" id="CAF4436953.1"/>
    </source>
</evidence>
<sequence length="50" mass="5512">SVRKGDTIPIPEANSTMIHIQSSSYKSTGTSNQFLRLKIAVDNPDKHVTK</sequence>
<name>A0A8S2W8A0_9BILA</name>
<dbReference type="EMBL" id="CAJOBJ010065485">
    <property type="protein sequence ID" value="CAF4436953.1"/>
    <property type="molecule type" value="Genomic_DNA"/>
</dbReference>
<evidence type="ECO:0000313" key="1">
    <source>
        <dbReference type="EMBL" id="CAF4312015.1"/>
    </source>
</evidence>
<proteinExistence type="predicted"/>
<feature type="non-terminal residue" evidence="2">
    <location>
        <position position="1"/>
    </location>
</feature>
<organism evidence="2 3">
    <name type="scientific">Rotaria magnacalcarata</name>
    <dbReference type="NCBI Taxonomy" id="392030"/>
    <lineage>
        <taxon>Eukaryota</taxon>
        <taxon>Metazoa</taxon>
        <taxon>Spiralia</taxon>
        <taxon>Gnathifera</taxon>
        <taxon>Rotifera</taxon>
        <taxon>Eurotatoria</taxon>
        <taxon>Bdelloidea</taxon>
        <taxon>Philodinida</taxon>
        <taxon>Philodinidae</taxon>
        <taxon>Rotaria</taxon>
    </lineage>
</organism>
<dbReference type="Proteomes" id="UP000681967">
    <property type="component" value="Unassembled WGS sequence"/>
</dbReference>
<accession>A0A8S2W8A0</accession>
<evidence type="ECO:0000313" key="3">
    <source>
        <dbReference type="Proteomes" id="UP000681720"/>
    </source>
</evidence>
<reference evidence="2" key="1">
    <citation type="submission" date="2021-02" db="EMBL/GenBank/DDBJ databases">
        <authorList>
            <person name="Nowell W R."/>
        </authorList>
    </citation>
    <scope>NUCLEOTIDE SEQUENCE</scope>
</reference>
<gene>
    <name evidence="1" type="ORF">BYL167_LOCUS27926</name>
    <name evidence="2" type="ORF">GIL414_LOCUS31795</name>
</gene>
<comment type="caution">
    <text evidence="2">The sequence shown here is derived from an EMBL/GenBank/DDBJ whole genome shotgun (WGS) entry which is preliminary data.</text>
</comment>
<dbReference type="EMBL" id="CAJOBH010037754">
    <property type="protein sequence ID" value="CAF4312015.1"/>
    <property type="molecule type" value="Genomic_DNA"/>
</dbReference>
<dbReference type="AlphaFoldDB" id="A0A8S2W8A0"/>